<dbReference type="RefSeq" id="WP_224122157.1">
    <property type="nucleotide sequence ID" value="NZ_JAIQZJ010000002.1"/>
</dbReference>
<keyword evidence="1" id="KW-0472">Membrane</keyword>
<dbReference type="Proteomes" id="UP000780875">
    <property type="component" value="Unassembled WGS sequence"/>
</dbReference>
<reference evidence="2 3" key="1">
    <citation type="submission" date="2021-09" db="EMBL/GenBank/DDBJ databases">
        <title>Whole genome sequence of Nocardioides sp. GBK3QG-3.</title>
        <authorList>
            <person name="Tuo L."/>
        </authorList>
    </citation>
    <scope>NUCLEOTIDE SEQUENCE [LARGE SCALE GENOMIC DNA]</scope>
    <source>
        <strain evidence="2 3">GBK3QG-3</strain>
    </source>
</reference>
<proteinExistence type="predicted"/>
<dbReference type="EMBL" id="JAIQZJ010000002">
    <property type="protein sequence ID" value="MBZ5737783.1"/>
    <property type="molecule type" value="Genomic_DNA"/>
</dbReference>
<organism evidence="2 3">
    <name type="scientific">Nocardioides mangrovi</name>
    <dbReference type="NCBI Taxonomy" id="2874580"/>
    <lineage>
        <taxon>Bacteria</taxon>
        <taxon>Bacillati</taxon>
        <taxon>Actinomycetota</taxon>
        <taxon>Actinomycetes</taxon>
        <taxon>Propionibacteriales</taxon>
        <taxon>Nocardioidaceae</taxon>
        <taxon>Nocardioides</taxon>
    </lineage>
</organism>
<dbReference type="Gene3D" id="2.60.120.260">
    <property type="entry name" value="Galactose-binding domain-like"/>
    <property type="match status" value="2"/>
</dbReference>
<name>A0ABS7U9W5_9ACTN</name>
<evidence type="ECO:0000256" key="1">
    <source>
        <dbReference type="SAM" id="Phobius"/>
    </source>
</evidence>
<keyword evidence="1" id="KW-0812">Transmembrane</keyword>
<evidence type="ECO:0000313" key="3">
    <source>
        <dbReference type="Proteomes" id="UP000780875"/>
    </source>
</evidence>
<protein>
    <submittedName>
        <fullName evidence="2">Cellulose biosynthesis cyclic di-GMP-binding regulatory protein BcsB</fullName>
    </submittedName>
</protein>
<feature type="transmembrane region" description="Helical" evidence="1">
    <location>
        <begin position="17"/>
        <end position="35"/>
    </location>
</feature>
<dbReference type="InterPro" id="IPR018513">
    <property type="entry name" value="Cell_synthase_bac"/>
</dbReference>
<accession>A0ABS7U9W5</accession>
<dbReference type="Pfam" id="PF03170">
    <property type="entry name" value="BcsB"/>
    <property type="match status" value="1"/>
</dbReference>
<keyword evidence="1" id="KW-1133">Transmembrane helix</keyword>
<gene>
    <name evidence="2" type="ORF">K8U61_06395</name>
</gene>
<comment type="caution">
    <text evidence="2">The sequence shown here is derived from an EMBL/GenBank/DDBJ whole genome shotgun (WGS) entry which is preliminary data.</text>
</comment>
<keyword evidence="3" id="KW-1185">Reference proteome</keyword>
<evidence type="ECO:0000313" key="2">
    <source>
        <dbReference type="EMBL" id="MBZ5737783.1"/>
    </source>
</evidence>
<sequence length="611" mass="63733">MSTSGPSKRGNRLVPRGALVLLGIVVVLVLVFVFVRPEWLSGEADDASPDRQVSTTLSDIGMVDGLRLSDDNSTTQTVTMALPVDSTVGNPRLSLVGTTAAAEDSTVFLRVLADGQSVYVEQLDAGQHDLDADIPLPDSVAEDGSVRVQVRLTGSLDQRRCTITQELGALVVLDPDRTRVRGTLSSPLHTVRDVVADLDHDVTLDLAFPAGDTEWFETAARYAVALTQAGHEVTYRDVGNADDLPDDQDSQVLLGPADTLADLGWDAGDPSGDADPTVQVGTVGDLAHLGVLEPSEVTPTFLSTAAVTTADTGASSPRRAEPERLAGDGVTLESLGVDTSVQSLTDTRTWRAAYSLADLPDGSLPTRLRLEVSVPITTDDSRWLVQVQLNGQLLDSVRLPGDDAAQQVTLDLPSGLEALRNQLSITLLRDRDLGGCNVRQTTYQVQVLPSSRLVLGGTGEGFTAVPADYAGGFDVLLPSASAEDPATSLADLVPTLAELSGWEQDLAFGWDGTPGQRPFLLLGNPPADAPVQVADGRITAAGLDLQSFADGLVVQCVPGGVAVTAVGVPGDVVPPYARESARLVTGDGGGFVVSGSGRVVTAPPVRADPGG</sequence>